<feature type="region of interest" description="Disordered" evidence="1">
    <location>
        <begin position="204"/>
        <end position="262"/>
    </location>
</feature>
<dbReference type="Proteomes" id="UP000243797">
    <property type="component" value="Unassembled WGS sequence"/>
</dbReference>
<evidence type="ECO:0000313" key="2">
    <source>
        <dbReference type="EMBL" id="PNS19078.1"/>
    </source>
</evidence>
<protein>
    <submittedName>
        <fullName evidence="2">Uncharacterized protein</fullName>
    </submittedName>
</protein>
<reference evidence="2 3" key="1">
    <citation type="submission" date="2017-06" db="EMBL/GenBank/DDBJ databases">
        <title>Draft genome sequence of a variant of Elsinoe murrayae.</title>
        <authorList>
            <person name="Cheng Q."/>
        </authorList>
    </citation>
    <scope>NUCLEOTIDE SEQUENCE [LARGE SCALE GENOMIC DNA]</scope>
    <source>
        <strain evidence="2 3">CQ-2017a</strain>
    </source>
</reference>
<evidence type="ECO:0000256" key="1">
    <source>
        <dbReference type="SAM" id="MobiDB-lite"/>
    </source>
</evidence>
<keyword evidence="3" id="KW-1185">Reference proteome</keyword>
<dbReference type="InParanoid" id="A0A2K1QVJ1"/>
<gene>
    <name evidence="2" type="ORF">CAC42_1814</name>
</gene>
<dbReference type="EMBL" id="NKHZ01000033">
    <property type="protein sequence ID" value="PNS19078.1"/>
    <property type="molecule type" value="Genomic_DNA"/>
</dbReference>
<feature type="compositionally biased region" description="Polar residues" evidence="1">
    <location>
        <begin position="269"/>
        <end position="285"/>
    </location>
</feature>
<organism evidence="2 3">
    <name type="scientific">Sphaceloma murrayae</name>
    <dbReference type="NCBI Taxonomy" id="2082308"/>
    <lineage>
        <taxon>Eukaryota</taxon>
        <taxon>Fungi</taxon>
        <taxon>Dikarya</taxon>
        <taxon>Ascomycota</taxon>
        <taxon>Pezizomycotina</taxon>
        <taxon>Dothideomycetes</taxon>
        <taxon>Dothideomycetidae</taxon>
        <taxon>Myriangiales</taxon>
        <taxon>Elsinoaceae</taxon>
        <taxon>Sphaceloma</taxon>
    </lineage>
</organism>
<dbReference type="OrthoDB" id="10637444at2759"/>
<feature type="compositionally biased region" description="Acidic residues" evidence="1">
    <location>
        <begin position="428"/>
        <end position="448"/>
    </location>
</feature>
<sequence>MSSGAGSPGATGASSSPNEQVRSGTVPPMSSPLSPARESSDESEVYITLPPPRDTFTRVSAMRSSIAAEPSHGSFLSPFANDPVREKKHAQLLSQGFDVVQIIRFLGRPCFDTATDLIRSKGAISTRRLGVSARNVVYKNLELYGVGSSTNWILLDPLNPDHLLSCLVTEPTNLPIGSELWTDRQETPFLRMLQYGFYTPPTAVEEASSGTLSPVSPAAETAASTTASATPPTSDPSPITESQTITKPRARKSPPMTLGNRKSSILLSSLPSTEPTASENPSSNPADRYLEYNTRSHAVRLRAGFQSRFATNTVRRVLYTPLGPRWADEPIAPTPNNNIVPASGAVAGADETPGPESRVAKTLEGKAARTRNNARVPTGRGEVLGKLPSVKGRVVGRTAAASARELRGDLEKIRATTRRGGRRVGREDSEEVVEDEDEDEGEGEGEGEGGERGGRSGRKAGRGSDVGSDSSELTEIASDHLVTPPDM</sequence>
<name>A0A2K1QVJ1_9PEZI</name>
<feature type="compositionally biased region" description="Low complexity" evidence="1">
    <location>
        <begin position="1"/>
        <end position="17"/>
    </location>
</feature>
<feature type="region of interest" description="Disordered" evidence="1">
    <location>
        <begin position="1"/>
        <end position="51"/>
    </location>
</feature>
<evidence type="ECO:0000313" key="3">
    <source>
        <dbReference type="Proteomes" id="UP000243797"/>
    </source>
</evidence>
<proteinExistence type="predicted"/>
<comment type="caution">
    <text evidence="2">The sequence shown here is derived from an EMBL/GenBank/DDBJ whole genome shotgun (WGS) entry which is preliminary data.</text>
</comment>
<feature type="compositionally biased region" description="Low complexity" evidence="1">
    <location>
        <begin position="213"/>
        <end position="240"/>
    </location>
</feature>
<dbReference type="AlphaFoldDB" id="A0A2K1QVJ1"/>
<accession>A0A2K1QVJ1</accession>
<feature type="region of interest" description="Disordered" evidence="1">
    <location>
        <begin position="414"/>
        <end position="487"/>
    </location>
</feature>
<feature type="region of interest" description="Disordered" evidence="1">
    <location>
        <begin position="269"/>
        <end position="288"/>
    </location>
</feature>